<dbReference type="RefSeq" id="WP_008662141.1">
    <property type="nucleotide sequence ID" value="NZ_ANMO01000266.1"/>
</dbReference>
<evidence type="ECO:0000256" key="2">
    <source>
        <dbReference type="SAM" id="MobiDB-lite"/>
    </source>
</evidence>
<evidence type="ECO:0000313" key="5">
    <source>
        <dbReference type="Proteomes" id="UP000011529"/>
    </source>
</evidence>
<dbReference type="PANTHER" id="PTHR19136">
    <property type="entry name" value="MOLYBDENUM COFACTOR GUANYLYLTRANSFERASE"/>
    <property type="match status" value="1"/>
</dbReference>
<accession>M2ATP5</accession>
<dbReference type="SUPFAM" id="SSF53448">
    <property type="entry name" value="Nucleotide-diphospho-sugar transferases"/>
    <property type="match status" value="1"/>
</dbReference>
<dbReference type="PATRIC" id="fig|1263867.3.peg.6290"/>
<comment type="caution">
    <text evidence="4">The sequence shown here is derived from an EMBL/GenBank/DDBJ whole genome shotgun (WGS) entry which is preliminary data.</text>
</comment>
<dbReference type="Gene3D" id="3.90.550.10">
    <property type="entry name" value="Spore Coat Polysaccharide Biosynthesis Protein SpsA, Chain A"/>
    <property type="match status" value="1"/>
</dbReference>
<dbReference type="EMBL" id="ANMO01000266">
    <property type="protein sequence ID" value="EMB13374.1"/>
    <property type="molecule type" value="Genomic_DNA"/>
</dbReference>
<dbReference type="InterPro" id="IPR025877">
    <property type="entry name" value="MobA-like_NTP_Trfase"/>
</dbReference>
<evidence type="ECO:0000259" key="3">
    <source>
        <dbReference type="Pfam" id="PF12804"/>
    </source>
</evidence>
<name>M2ATP5_9BACT</name>
<organism evidence="4 5">
    <name type="scientific">Rhodopirellula europaea 6C</name>
    <dbReference type="NCBI Taxonomy" id="1263867"/>
    <lineage>
        <taxon>Bacteria</taxon>
        <taxon>Pseudomonadati</taxon>
        <taxon>Planctomycetota</taxon>
        <taxon>Planctomycetia</taxon>
        <taxon>Pirellulales</taxon>
        <taxon>Pirellulaceae</taxon>
        <taxon>Rhodopirellula</taxon>
    </lineage>
</organism>
<feature type="domain" description="MobA-like NTP transferase" evidence="3">
    <location>
        <begin position="12"/>
        <end position="181"/>
    </location>
</feature>
<evidence type="ECO:0000313" key="4">
    <source>
        <dbReference type="EMBL" id="EMB13374.1"/>
    </source>
</evidence>
<dbReference type="PANTHER" id="PTHR19136:SF81">
    <property type="entry name" value="MOLYBDENUM COFACTOR GUANYLYLTRANSFERASE"/>
    <property type="match status" value="1"/>
</dbReference>
<dbReference type="GO" id="GO:0016779">
    <property type="term" value="F:nucleotidyltransferase activity"/>
    <property type="evidence" value="ECO:0007669"/>
    <property type="project" value="UniProtKB-ARBA"/>
</dbReference>
<evidence type="ECO:0000256" key="1">
    <source>
        <dbReference type="ARBA" id="ARBA00022679"/>
    </source>
</evidence>
<dbReference type="Pfam" id="PF12804">
    <property type="entry name" value="NTP_transf_3"/>
    <property type="match status" value="1"/>
</dbReference>
<dbReference type="InterPro" id="IPR029044">
    <property type="entry name" value="Nucleotide-diphossugar_trans"/>
</dbReference>
<dbReference type="AlphaFoldDB" id="M2ATP5"/>
<protein>
    <submittedName>
        <fullName evidence="4">Molybdopterin-guanine dinucleotide biosynthesis protein A</fullName>
    </submittedName>
</protein>
<keyword evidence="5" id="KW-1185">Reference proteome</keyword>
<reference evidence="4" key="2">
    <citation type="journal article" date="2013" name="Mar. Genomics">
        <title>Expression of sulfatases in Rhodopirellula baltica and the diversity of sulfatases in the genus Rhodopirellula.</title>
        <authorList>
            <person name="Wegner C.E."/>
            <person name="Richter-Heitmann T."/>
            <person name="Klindworth A."/>
            <person name="Klockow C."/>
            <person name="Richter M."/>
            <person name="Achstetter T."/>
            <person name="Glockner F.O."/>
            <person name="Harder J."/>
        </authorList>
    </citation>
    <scope>NUCLEOTIDE SEQUENCE [LARGE SCALE GENOMIC DNA]</scope>
    <source>
        <strain evidence="4">6C</strain>
    </source>
</reference>
<gene>
    <name evidence="4" type="ORF">RE6C_05867</name>
</gene>
<keyword evidence="1" id="KW-0808">Transferase</keyword>
<sequence length="214" mass="23311">MIDAAAEPRLLGVLLAGGLSSRMGTPKGLLPHPNGGTYLDHSLQRLQSVCGKHIAVSLAADEMDAASALPSDILPAEITRLRDARPNLGPAMGVHVSLQHAASNGYLGCLFTPVDLPDLLADDLASLIQTWREQPTKILLARQSDPERLQPLVGIYPVSDLDRIQSVVESTHRSLYRFLQSTDHRTFDLPASRLRNVNTPADRDPSFDRNQPSE</sequence>
<dbReference type="Proteomes" id="UP000011529">
    <property type="component" value="Unassembled WGS sequence"/>
</dbReference>
<proteinExistence type="predicted"/>
<reference evidence="4" key="1">
    <citation type="submission" date="2012-11" db="EMBL/GenBank/DDBJ databases">
        <title>Permanent draft genomes of Rhodopirellula europaea strain SH398 and 6C.</title>
        <authorList>
            <person name="Richter M."/>
            <person name="Richter-Heitmann T."/>
            <person name="Frank C."/>
            <person name="Harder J."/>
            <person name="Glockner F.O."/>
        </authorList>
    </citation>
    <scope>NUCLEOTIDE SEQUENCE</scope>
    <source>
        <strain evidence="4">6C</strain>
    </source>
</reference>
<feature type="region of interest" description="Disordered" evidence="2">
    <location>
        <begin position="194"/>
        <end position="214"/>
    </location>
</feature>